<organism evidence="2 3">
    <name type="scientific">Eschrichtius robustus</name>
    <name type="common">California gray whale</name>
    <name type="synonym">Eschrichtius gibbosus</name>
    <dbReference type="NCBI Taxonomy" id="9764"/>
    <lineage>
        <taxon>Eukaryota</taxon>
        <taxon>Metazoa</taxon>
        <taxon>Chordata</taxon>
        <taxon>Craniata</taxon>
        <taxon>Vertebrata</taxon>
        <taxon>Euteleostomi</taxon>
        <taxon>Mammalia</taxon>
        <taxon>Eutheria</taxon>
        <taxon>Laurasiatheria</taxon>
        <taxon>Artiodactyla</taxon>
        <taxon>Whippomorpha</taxon>
        <taxon>Cetacea</taxon>
        <taxon>Mysticeti</taxon>
        <taxon>Eschrichtiidae</taxon>
        <taxon>Eschrichtius</taxon>
    </lineage>
</organism>
<feature type="chain" id="PRO_5044253359" description="Leucine-rich repeat LGI family member 4" evidence="1">
    <location>
        <begin position="20"/>
        <end position="81"/>
    </location>
</feature>
<evidence type="ECO:0000313" key="3">
    <source>
        <dbReference type="Proteomes" id="UP001159641"/>
    </source>
</evidence>
<gene>
    <name evidence="2" type="ORF">J1605_004230</name>
</gene>
<dbReference type="InterPro" id="IPR051295">
    <property type="entry name" value="LGI_related"/>
</dbReference>
<dbReference type="Proteomes" id="UP001159641">
    <property type="component" value="Unassembled WGS sequence"/>
</dbReference>
<evidence type="ECO:0000256" key="1">
    <source>
        <dbReference type="SAM" id="SignalP"/>
    </source>
</evidence>
<dbReference type="GO" id="GO:0022011">
    <property type="term" value="P:myelination in peripheral nervous system"/>
    <property type="evidence" value="ECO:0007669"/>
    <property type="project" value="TreeGrafter"/>
</dbReference>
<accession>A0AB34HK96</accession>
<dbReference type="EMBL" id="JAIQCJ010001271">
    <property type="protein sequence ID" value="KAJ8791425.1"/>
    <property type="molecule type" value="Genomic_DNA"/>
</dbReference>
<evidence type="ECO:0008006" key="4">
    <source>
        <dbReference type="Google" id="ProtNLM"/>
    </source>
</evidence>
<dbReference type="GO" id="GO:0042551">
    <property type="term" value="P:neuron maturation"/>
    <property type="evidence" value="ECO:0007669"/>
    <property type="project" value="TreeGrafter"/>
</dbReference>
<proteinExistence type="predicted"/>
<feature type="signal peptide" evidence="1">
    <location>
        <begin position="1"/>
        <end position="19"/>
    </location>
</feature>
<name>A0AB34HK96_ESCRO</name>
<dbReference type="AlphaFoldDB" id="A0AB34HK96"/>
<dbReference type="Gene3D" id="3.80.10.10">
    <property type="entry name" value="Ribonuclease Inhibitor"/>
    <property type="match status" value="1"/>
</dbReference>
<dbReference type="PANTHER" id="PTHR24367">
    <property type="entry name" value="LEUCINE-RICH REPEAT-CONTAINING PROTEIN"/>
    <property type="match status" value="1"/>
</dbReference>
<keyword evidence="1" id="KW-0732">Signal</keyword>
<protein>
    <recommendedName>
        <fullName evidence="4">Leucine-rich repeat LGI family member 4</fullName>
    </recommendedName>
</protein>
<evidence type="ECO:0000313" key="2">
    <source>
        <dbReference type="EMBL" id="KAJ8791425.1"/>
    </source>
</evidence>
<dbReference type="GO" id="GO:0005615">
    <property type="term" value="C:extracellular space"/>
    <property type="evidence" value="ECO:0007669"/>
    <property type="project" value="TreeGrafter"/>
</dbReference>
<sequence length="81" mass="8342">MGGAGILLLLLAGVGVGEAWRPPKGKCPLGCSCSKDSALCEGSPDLPESFAPTLLSLLFTSNSFSVIEDDAFAGLSHLQYL</sequence>
<dbReference type="PANTHER" id="PTHR24367:SF268">
    <property type="entry name" value="LEUCINE-RICH REPEAT LGI FAMILY MEMBER 4"/>
    <property type="match status" value="1"/>
</dbReference>
<dbReference type="InterPro" id="IPR032675">
    <property type="entry name" value="LRR_dom_sf"/>
</dbReference>
<comment type="caution">
    <text evidence="2">The sequence shown here is derived from an EMBL/GenBank/DDBJ whole genome shotgun (WGS) entry which is preliminary data.</text>
</comment>
<keyword evidence="3" id="KW-1185">Reference proteome</keyword>
<reference evidence="2 3" key="1">
    <citation type="submission" date="2022-11" db="EMBL/GenBank/DDBJ databases">
        <title>Whole genome sequence of Eschrichtius robustus ER-17-0199.</title>
        <authorList>
            <person name="Bruniche-Olsen A."/>
            <person name="Black A.N."/>
            <person name="Fields C.J."/>
            <person name="Walden K."/>
            <person name="Dewoody J.A."/>
        </authorList>
    </citation>
    <scope>NUCLEOTIDE SEQUENCE [LARGE SCALE GENOMIC DNA]</scope>
    <source>
        <strain evidence="2">ER-17-0199</strain>
        <tissue evidence="2">Blubber</tissue>
    </source>
</reference>